<dbReference type="EMBL" id="CP007029">
    <property type="protein sequence ID" value="AHE97200.1"/>
    <property type="molecule type" value="Genomic_DNA"/>
</dbReference>
<evidence type="ECO:0000256" key="1">
    <source>
        <dbReference type="ARBA" id="ARBA00022723"/>
    </source>
</evidence>
<dbReference type="AlphaFoldDB" id="W0DJZ8"/>
<evidence type="ECO:0000313" key="5">
    <source>
        <dbReference type="Proteomes" id="UP000005289"/>
    </source>
</evidence>
<dbReference type="GO" id="GO:0016832">
    <property type="term" value="F:aldehyde-lyase activity"/>
    <property type="evidence" value="ECO:0007669"/>
    <property type="project" value="TreeGrafter"/>
</dbReference>
<dbReference type="Gene3D" id="3.40.225.10">
    <property type="entry name" value="Class II aldolase/adducin N-terminal domain"/>
    <property type="match status" value="1"/>
</dbReference>
<proteinExistence type="predicted"/>
<evidence type="ECO:0000313" key="4">
    <source>
        <dbReference type="EMBL" id="AHE97200.1"/>
    </source>
</evidence>
<dbReference type="GO" id="GO:0019323">
    <property type="term" value="P:pentose catabolic process"/>
    <property type="evidence" value="ECO:0007669"/>
    <property type="project" value="TreeGrafter"/>
</dbReference>
<dbReference type="SUPFAM" id="SSF53639">
    <property type="entry name" value="AraD/HMP-PK domain-like"/>
    <property type="match status" value="1"/>
</dbReference>
<keyword evidence="5" id="KW-1185">Reference proteome</keyword>
<dbReference type="STRING" id="713585.THITH_01730"/>
<dbReference type="SMART" id="SM01007">
    <property type="entry name" value="Aldolase_II"/>
    <property type="match status" value="1"/>
</dbReference>
<name>W0DJZ8_9GAMM</name>
<dbReference type="InterPro" id="IPR001303">
    <property type="entry name" value="Aldolase_II/adducin_N"/>
</dbReference>
<keyword evidence="2" id="KW-0456">Lyase</keyword>
<evidence type="ECO:0000256" key="2">
    <source>
        <dbReference type="ARBA" id="ARBA00023239"/>
    </source>
</evidence>
<organism evidence="4 5">
    <name type="scientific">Thioalkalivibrio paradoxus ARh 1</name>
    <dbReference type="NCBI Taxonomy" id="713585"/>
    <lineage>
        <taxon>Bacteria</taxon>
        <taxon>Pseudomonadati</taxon>
        <taxon>Pseudomonadota</taxon>
        <taxon>Gammaproteobacteria</taxon>
        <taxon>Chromatiales</taxon>
        <taxon>Ectothiorhodospiraceae</taxon>
        <taxon>Thioalkalivibrio</taxon>
    </lineage>
</organism>
<reference evidence="4 5" key="1">
    <citation type="submission" date="2013-12" db="EMBL/GenBank/DDBJ databases">
        <authorList>
            <consortium name="DOE Joint Genome Institute"/>
            <person name="Muyzer G."/>
            <person name="Huntemann M."/>
            <person name="Han J."/>
            <person name="Chen A."/>
            <person name="Kyrpides N."/>
            <person name="Mavromatis K."/>
            <person name="Markowitz V."/>
            <person name="Palaniappan K."/>
            <person name="Ivanova N."/>
            <person name="Schaumberg A."/>
            <person name="Pati A."/>
            <person name="Liolios K."/>
            <person name="Nordberg H.P."/>
            <person name="Cantor M.N."/>
            <person name="Hua S.X."/>
            <person name="Woyke T."/>
        </authorList>
    </citation>
    <scope>NUCLEOTIDE SEQUENCE [LARGE SCALE GENOMIC DNA]</scope>
    <source>
        <strain evidence="4 5">ARh 1</strain>
    </source>
</reference>
<dbReference type="KEGG" id="tti:THITH_01730"/>
<dbReference type="HOGENOM" id="CLU_006033_3_0_6"/>
<protein>
    <submittedName>
        <fullName evidence="4">Fuculose phosphate aldolase</fullName>
    </submittedName>
</protein>
<dbReference type="Proteomes" id="UP000005289">
    <property type="component" value="Chromosome"/>
</dbReference>
<evidence type="ECO:0000259" key="3">
    <source>
        <dbReference type="SMART" id="SM01007"/>
    </source>
</evidence>
<gene>
    <name evidence="4" type="ORF">THITH_01730</name>
</gene>
<dbReference type="GO" id="GO:0005829">
    <property type="term" value="C:cytosol"/>
    <property type="evidence" value="ECO:0007669"/>
    <property type="project" value="TreeGrafter"/>
</dbReference>
<dbReference type="Pfam" id="PF00596">
    <property type="entry name" value="Aldolase_II"/>
    <property type="match status" value="1"/>
</dbReference>
<dbReference type="InterPro" id="IPR050197">
    <property type="entry name" value="Aldolase_class_II_sugar_metab"/>
</dbReference>
<accession>W0DJZ8</accession>
<keyword evidence="1" id="KW-0479">Metal-binding</keyword>
<sequence length="213" mass="23208">MDQSERLLREGMIDICLRMNREGINQGTSGNVSARWRDGMLITPSGIPYDALRPEDMVFVGPRGEHDAGQRPSSEWRFHLAILDSRPEIGAVVHTHSLHATALAICGMEIPALHYMIAAAGGPTIRCAPYATFGTEALSRNVVEALQDRSACLLANHGVVATGPGLERALWLAGEVETLAHQYILSLGLGGPRLLPDAEIDRVVRKMQHYGPR</sequence>
<dbReference type="InterPro" id="IPR036409">
    <property type="entry name" value="Aldolase_II/adducin_N_sf"/>
</dbReference>
<dbReference type="PANTHER" id="PTHR22789:SF0">
    <property type="entry name" value="3-OXO-TETRONATE 4-PHOSPHATE DECARBOXYLASE-RELATED"/>
    <property type="match status" value="1"/>
</dbReference>
<feature type="domain" description="Class II aldolase/adducin N-terminal" evidence="3">
    <location>
        <begin position="10"/>
        <end position="184"/>
    </location>
</feature>
<dbReference type="GO" id="GO:0046872">
    <property type="term" value="F:metal ion binding"/>
    <property type="evidence" value="ECO:0007669"/>
    <property type="project" value="UniProtKB-KW"/>
</dbReference>
<dbReference type="PANTHER" id="PTHR22789">
    <property type="entry name" value="FUCULOSE PHOSPHATE ALDOLASE"/>
    <property type="match status" value="1"/>
</dbReference>